<dbReference type="Proteomes" id="UP000325440">
    <property type="component" value="Unassembled WGS sequence"/>
</dbReference>
<keyword evidence="3" id="KW-0808">Transferase</keyword>
<name>A0A5E4N240_9HEMI</name>
<dbReference type="GO" id="GO:0003964">
    <property type="term" value="F:RNA-directed DNA polymerase activity"/>
    <property type="evidence" value="ECO:0007669"/>
    <property type="project" value="UniProtKB-KW"/>
</dbReference>
<dbReference type="EMBL" id="CABPRJ010001495">
    <property type="protein sequence ID" value="VVC38743.1"/>
    <property type="molecule type" value="Genomic_DNA"/>
</dbReference>
<proteinExistence type="predicted"/>
<feature type="compositionally biased region" description="Acidic residues" evidence="1">
    <location>
        <begin position="30"/>
        <end position="50"/>
    </location>
</feature>
<feature type="compositionally biased region" description="Basic and acidic residues" evidence="1">
    <location>
        <begin position="51"/>
        <end position="71"/>
    </location>
</feature>
<evidence type="ECO:0000313" key="3">
    <source>
        <dbReference type="EMBL" id="VVC38743.1"/>
    </source>
</evidence>
<dbReference type="InterPro" id="IPR013103">
    <property type="entry name" value="RVT_2"/>
</dbReference>
<dbReference type="Pfam" id="PF07727">
    <property type="entry name" value="RVT_2"/>
    <property type="match status" value="1"/>
</dbReference>
<protein>
    <submittedName>
        <fullName evidence="3">Reverse transcriptase, RNA-dependent DNA polymerase</fullName>
    </submittedName>
</protein>
<dbReference type="OrthoDB" id="6628442at2759"/>
<evidence type="ECO:0000256" key="1">
    <source>
        <dbReference type="SAM" id="MobiDB-lite"/>
    </source>
</evidence>
<reference evidence="3 4" key="1">
    <citation type="submission" date="2019-08" db="EMBL/GenBank/DDBJ databases">
        <authorList>
            <person name="Alioto T."/>
            <person name="Alioto T."/>
            <person name="Gomez Garrido J."/>
        </authorList>
    </citation>
    <scope>NUCLEOTIDE SEQUENCE [LARGE SCALE GENOMIC DNA]</scope>
</reference>
<organism evidence="3 4">
    <name type="scientific">Cinara cedri</name>
    <dbReference type="NCBI Taxonomy" id="506608"/>
    <lineage>
        <taxon>Eukaryota</taxon>
        <taxon>Metazoa</taxon>
        <taxon>Ecdysozoa</taxon>
        <taxon>Arthropoda</taxon>
        <taxon>Hexapoda</taxon>
        <taxon>Insecta</taxon>
        <taxon>Pterygota</taxon>
        <taxon>Neoptera</taxon>
        <taxon>Paraneoptera</taxon>
        <taxon>Hemiptera</taxon>
        <taxon>Sternorrhyncha</taxon>
        <taxon>Aphidomorpha</taxon>
        <taxon>Aphidoidea</taxon>
        <taxon>Aphididae</taxon>
        <taxon>Lachninae</taxon>
        <taxon>Cinara</taxon>
    </lineage>
</organism>
<gene>
    <name evidence="3" type="ORF">CINCED_3A017934</name>
</gene>
<feature type="domain" description="Reverse transcriptase Ty1/copia-type" evidence="2">
    <location>
        <begin position="95"/>
        <end position="138"/>
    </location>
</feature>
<keyword evidence="3" id="KW-0548">Nucleotidyltransferase</keyword>
<evidence type="ECO:0000313" key="4">
    <source>
        <dbReference type="Proteomes" id="UP000325440"/>
    </source>
</evidence>
<evidence type="ECO:0000259" key="2">
    <source>
        <dbReference type="Pfam" id="PF07727"/>
    </source>
</evidence>
<accession>A0A5E4N240</accession>
<keyword evidence="4" id="KW-1185">Reference proteome</keyword>
<sequence length="139" mass="16802">MVGFAKSGYRLWDPKPEQFFKISEVNIREDEPEEEENYKEDESKEEENDREDQRRYHHEDRKITKLHDLKKNSSSPDKNCWKKAMQEEMDALIENNTWSQVPKPQNKRIINNKWIFKLKLDEEGNPVRYKARLVAKGYT</sequence>
<dbReference type="AlphaFoldDB" id="A0A5E4N240"/>
<keyword evidence="3" id="KW-0695">RNA-directed DNA polymerase</keyword>
<feature type="region of interest" description="Disordered" evidence="1">
    <location>
        <begin position="23"/>
        <end position="79"/>
    </location>
</feature>